<dbReference type="GO" id="GO:0046943">
    <property type="term" value="F:carboxylic acid transmembrane transporter activity"/>
    <property type="evidence" value="ECO:0007669"/>
    <property type="project" value="UniProtKB-ARBA"/>
</dbReference>
<feature type="transmembrane region" description="Helical" evidence="8">
    <location>
        <begin position="150"/>
        <end position="169"/>
    </location>
</feature>
<feature type="transmembrane region" description="Helical" evidence="8">
    <location>
        <begin position="553"/>
        <end position="574"/>
    </location>
</feature>
<keyword evidence="11" id="KW-1185">Reference proteome</keyword>
<comment type="similarity">
    <text evidence="2">Belongs to the major facilitator superfamily.</text>
</comment>
<evidence type="ECO:0000256" key="3">
    <source>
        <dbReference type="ARBA" id="ARBA00022448"/>
    </source>
</evidence>
<dbReference type="GO" id="GO:0012505">
    <property type="term" value="C:endomembrane system"/>
    <property type="evidence" value="ECO:0007669"/>
    <property type="project" value="UniProtKB-SubCell"/>
</dbReference>
<feature type="transmembrane region" description="Helical" evidence="8">
    <location>
        <begin position="390"/>
        <end position="407"/>
    </location>
</feature>
<dbReference type="PANTHER" id="PTHR23501:SF84">
    <property type="entry name" value="VACUOLAR MEMBRANE AMINO ACID UPTAKE TRANSPORTER FNX2"/>
    <property type="match status" value="1"/>
</dbReference>
<feature type="transmembrane region" description="Helical" evidence="8">
    <location>
        <begin position="485"/>
        <end position="503"/>
    </location>
</feature>
<feature type="transmembrane region" description="Helical" evidence="8">
    <location>
        <begin position="281"/>
        <end position="300"/>
    </location>
</feature>
<evidence type="ECO:0000256" key="5">
    <source>
        <dbReference type="ARBA" id="ARBA00022989"/>
    </source>
</evidence>
<dbReference type="PANTHER" id="PTHR23501">
    <property type="entry name" value="MAJOR FACILITATOR SUPERFAMILY"/>
    <property type="match status" value="1"/>
</dbReference>
<evidence type="ECO:0000259" key="9">
    <source>
        <dbReference type="PROSITE" id="PS50850"/>
    </source>
</evidence>
<dbReference type="EMBL" id="ML119738">
    <property type="protein sequence ID" value="RPA76756.1"/>
    <property type="molecule type" value="Genomic_DNA"/>
</dbReference>
<feature type="transmembrane region" description="Helical" evidence="8">
    <location>
        <begin position="236"/>
        <end position="260"/>
    </location>
</feature>
<organism evidence="10 11">
    <name type="scientific">Ascobolus immersus RN42</name>
    <dbReference type="NCBI Taxonomy" id="1160509"/>
    <lineage>
        <taxon>Eukaryota</taxon>
        <taxon>Fungi</taxon>
        <taxon>Dikarya</taxon>
        <taxon>Ascomycota</taxon>
        <taxon>Pezizomycotina</taxon>
        <taxon>Pezizomycetes</taxon>
        <taxon>Pezizales</taxon>
        <taxon>Ascobolaceae</taxon>
        <taxon>Ascobolus</taxon>
    </lineage>
</organism>
<evidence type="ECO:0000256" key="2">
    <source>
        <dbReference type="ARBA" id="ARBA00008335"/>
    </source>
</evidence>
<protein>
    <submittedName>
        <fullName evidence="10">MFS general substrate transporter</fullName>
    </submittedName>
</protein>
<keyword evidence="6 8" id="KW-0472">Membrane</keyword>
<evidence type="ECO:0000313" key="11">
    <source>
        <dbReference type="Proteomes" id="UP000275078"/>
    </source>
</evidence>
<feature type="compositionally biased region" description="Polar residues" evidence="7">
    <location>
        <begin position="31"/>
        <end position="47"/>
    </location>
</feature>
<dbReference type="CDD" id="cd17502">
    <property type="entry name" value="MFS_Azr1_MDR_like"/>
    <property type="match status" value="1"/>
</dbReference>
<dbReference type="OrthoDB" id="3437016at2759"/>
<keyword evidence="4 8" id="KW-0812">Transmembrane</keyword>
<feature type="compositionally biased region" description="Basic and acidic residues" evidence="7">
    <location>
        <begin position="52"/>
        <end position="62"/>
    </location>
</feature>
<gene>
    <name evidence="10" type="ORF">BJ508DRAFT_364875</name>
</gene>
<feature type="transmembrane region" description="Helical" evidence="8">
    <location>
        <begin position="446"/>
        <end position="473"/>
    </location>
</feature>
<evidence type="ECO:0000256" key="1">
    <source>
        <dbReference type="ARBA" id="ARBA00004127"/>
    </source>
</evidence>
<dbReference type="FunFam" id="1.20.1720.10:FF:000013">
    <property type="entry name" value="Related to multidrug resistance proteins"/>
    <property type="match status" value="1"/>
</dbReference>
<comment type="subcellular location">
    <subcellularLocation>
        <location evidence="1">Endomembrane system</location>
        <topology evidence="1">Multi-pass membrane protein</topology>
    </subcellularLocation>
</comment>
<accession>A0A3N4HUL0</accession>
<feature type="domain" description="Major facilitator superfamily (MFS) profile" evidence="9">
    <location>
        <begin position="85"/>
        <end position="531"/>
    </location>
</feature>
<evidence type="ECO:0000256" key="8">
    <source>
        <dbReference type="SAM" id="Phobius"/>
    </source>
</evidence>
<dbReference type="GO" id="GO:0015174">
    <property type="term" value="F:basic amino acid transmembrane transporter activity"/>
    <property type="evidence" value="ECO:0007669"/>
    <property type="project" value="TreeGrafter"/>
</dbReference>
<keyword evidence="3" id="KW-0813">Transport</keyword>
<feature type="transmembrane region" description="Helical" evidence="8">
    <location>
        <begin position="419"/>
        <end position="440"/>
    </location>
</feature>
<feature type="transmembrane region" description="Helical" evidence="8">
    <location>
        <begin position="208"/>
        <end position="230"/>
    </location>
</feature>
<dbReference type="Gene3D" id="1.20.1250.20">
    <property type="entry name" value="MFS general substrate transporter like domains"/>
    <property type="match status" value="1"/>
</dbReference>
<dbReference type="Gene3D" id="1.20.1720.10">
    <property type="entry name" value="Multidrug resistance protein D"/>
    <property type="match status" value="1"/>
</dbReference>
<evidence type="ECO:0000313" key="10">
    <source>
        <dbReference type="EMBL" id="RPA76756.1"/>
    </source>
</evidence>
<name>A0A3N4HUL0_ASCIM</name>
<dbReference type="AlphaFoldDB" id="A0A3N4HUL0"/>
<dbReference type="STRING" id="1160509.A0A3N4HUL0"/>
<feature type="transmembrane region" description="Helical" evidence="8">
    <location>
        <begin position="350"/>
        <end position="370"/>
    </location>
</feature>
<dbReference type="SUPFAM" id="SSF103473">
    <property type="entry name" value="MFS general substrate transporter"/>
    <property type="match status" value="1"/>
</dbReference>
<dbReference type="PROSITE" id="PS50850">
    <property type="entry name" value="MFS"/>
    <property type="match status" value="1"/>
</dbReference>
<feature type="transmembrane region" description="Helical" evidence="8">
    <location>
        <begin position="82"/>
        <end position="108"/>
    </location>
</feature>
<dbReference type="GO" id="GO:0000329">
    <property type="term" value="C:fungal-type vacuole membrane"/>
    <property type="evidence" value="ECO:0007669"/>
    <property type="project" value="TreeGrafter"/>
</dbReference>
<evidence type="ECO:0000256" key="7">
    <source>
        <dbReference type="SAM" id="MobiDB-lite"/>
    </source>
</evidence>
<proteinExistence type="inferred from homology"/>
<dbReference type="InterPro" id="IPR011701">
    <property type="entry name" value="MFS"/>
</dbReference>
<sequence length="581" mass="61317">MPPSEHSPLLTRVSSLPISETDDDPRPPLLTQITTGTNGTFKNAGDNTDSDPEGRPLLHDDTAAGNGSSNGKPDEGKPKVNMWMILPAIAIGIMLSAMDNTIVVSSYGSIGSDLKELKRTSWIATSYLLTITSFQPLYGKLSDIFGRKPCLLLAYTIFGLGCLWCGLSTTMTSLILGRAFSGIGGGGMTTVASILLSDIVPLRQRGTWQGILNIIFATGSALGAPLGGILADSVGWRWGFLGQVPCTMLAFAMVAIFLHVPPHHDLADEEGPGFMAQIARVDFLGAGVLIPAVLTLLIGMDLGSNDGFTNSLVIAFLCGSVLLFLAFVLVEVKVSSEPFAPAHVIAERSILACCLANFFAFGSNMASLFYLPLYFQSVVGLSAGAAGARLLPSIAGGVSGSLLGGIIMQKTGRYYTLTVCSYLLHWMAVIPVLLCTGLVWTNYYAVAAGIAAMGFGNGVGVTSTLIGIIATAGRKDQAVGTAASYLFRSLGIVLGLGLASGVFQTKLRFLLTERLVGDGAAEIIEKVRQSLSYIKELDPATQAVVRGCYQEGIVWAFGVSFVFAGCAFASSVWIREKRLHD</sequence>
<dbReference type="InterPro" id="IPR020846">
    <property type="entry name" value="MFS_dom"/>
</dbReference>
<dbReference type="InterPro" id="IPR036259">
    <property type="entry name" value="MFS_trans_sf"/>
</dbReference>
<feature type="region of interest" description="Disordered" evidence="7">
    <location>
        <begin position="1"/>
        <end position="76"/>
    </location>
</feature>
<feature type="transmembrane region" description="Helical" evidence="8">
    <location>
        <begin position="312"/>
        <end position="330"/>
    </location>
</feature>
<reference evidence="10 11" key="1">
    <citation type="journal article" date="2018" name="Nat. Ecol. Evol.">
        <title>Pezizomycetes genomes reveal the molecular basis of ectomycorrhizal truffle lifestyle.</title>
        <authorList>
            <person name="Murat C."/>
            <person name="Payen T."/>
            <person name="Noel B."/>
            <person name="Kuo A."/>
            <person name="Morin E."/>
            <person name="Chen J."/>
            <person name="Kohler A."/>
            <person name="Krizsan K."/>
            <person name="Balestrini R."/>
            <person name="Da Silva C."/>
            <person name="Montanini B."/>
            <person name="Hainaut M."/>
            <person name="Levati E."/>
            <person name="Barry K.W."/>
            <person name="Belfiori B."/>
            <person name="Cichocki N."/>
            <person name="Clum A."/>
            <person name="Dockter R.B."/>
            <person name="Fauchery L."/>
            <person name="Guy J."/>
            <person name="Iotti M."/>
            <person name="Le Tacon F."/>
            <person name="Lindquist E.A."/>
            <person name="Lipzen A."/>
            <person name="Malagnac F."/>
            <person name="Mello A."/>
            <person name="Molinier V."/>
            <person name="Miyauchi S."/>
            <person name="Poulain J."/>
            <person name="Riccioni C."/>
            <person name="Rubini A."/>
            <person name="Sitrit Y."/>
            <person name="Splivallo R."/>
            <person name="Traeger S."/>
            <person name="Wang M."/>
            <person name="Zifcakova L."/>
            <person name="Wipf D."/>
            <person name="Zambonelli A."/>
            <person name="Paolocci F."/>
            <person name="Nowrousian M."/>
            <person name="Ottonello S."/>
            <person name="Baldrian P."/>
            <person name="Spatafora J.W."/>
            <person name="Henrissat B."/>
            <person name="Nagy L.G."/>
            <person name="Aury J.M."/>
            <person name="Wincker P."/>
            <person name="Grigoriev I.V."/>
            <person name="Bonfante P."/>
            <person name="Martin F.M."/>
        </authorList>
    </citation>
    <scope>NUCLEOTIDE SEQUENCE [LARGE SCALE GENOMIC DNA]</scope>
    <source>
        <strain evidence="10 11">RN42</strain>
    </source>
</reference>
<evidence type="ECO:0000256" key="6">
    <source>
        <dbReference type="ARBA" id="ARBA00023136"/>
    </source>
</evidence>
<feature type="transmembrane region" description="Helical" evidence="8">
    <location>
        <begin position="175"/>
        <end position="196"/>
    </location>
</feature>
<keyword evidence="5 8" id="KW-1133">Transmembrane helix</keyword>
<dbReference type="Proteomes" id="UP000275078">
    <property type="component" value="Unassembled WGS sequence"/>
</dbReference>
<evidence type="ECO:0000256" key="4">
    <source>
        <dbReference type="ARBA" id="ARBA00022692"/>
    </source>
</evidence>
<dbReference type="Pfam" id="PF07690">
    <property type="entry name" value="MFS_1"/>
    <property type="match status" value="1"/>
</dbReference>